<dbReference type="UniPathway" id="UPA00251">
    <property type="reaction ID" value="UER00323"/>
</dbReference>
<evidence type="ECO:0000256" key="14">
    <source>
        <dbReference type="ARBA" id="ARBA00048321"/>
    </source>
</evidence>
<evidence type="ECO:0000256" key="5">
    <source>
        <dbReference type="ARBA" id="ARBA00022485"/>
    </source>
</evidence>
<comment type="caution">
    <text evidence="19">The sequence shown here is derived from an EMBL/GenBank/DDBJ whole genome shotgun (WGS) entry which is preliminary data.</text>
</comment>
<feature type="binding site" evidence="16">
    <location>
        <position position="244"/>
    </location>
    <ligand>
        <name>S-adenosyl-L-methionine</name>
        <dbReference type="ChEBI" id="CHEBI:59789"/>
        <label>2</label>
    </ligand>
</feature>
<evidence type="ECO:0000256" key="17">
    <source>
        <dbReference type="PIRSR" id="PIRSR000167-2"/>
    </source>
</evidence>
<dbReference type="GO" id="GO:0005737">
    <property type="term" value="C:cytoplasm"/>
    <property type="evidence" value="ECO:0007669"/>
    <property type="project" value="UniProtKB-SubCell"/>
</dbReference>
<evidence type="ECO:0000256" key="6">
    <source>
        <dbReference type="ARBA" id="ARBA00022490"/>
    </source>
</evidence>
<dbReference type="eggNOG" id="COG0635">
    <property type="taxonomic scope" value="Bacteria"/>
</dbReference>
<dbReference type="PANTHER" id="PTHR13932">
    <property type="entry name" value="COPROPORPHYRINIGEN III OXIDASE"/>
    <property type="match status" value="1"/>
</dbReference>
<comment type="similarity">
    <text evidence="3 15">Belongs to the anaerobic coproporphyrinogen-III oxidase family.</text>
</comment>
<feature type="binding site" evidence="17">
    <location>
        <position position="63"/>
    </location>
    <ligand>
        <name>[4Fe-4S] cluster</name>
        <dbReference type="ChEBI" id="CHEBI:49883"/>
        <note>4Fe-4S-S-AdoMet</note>
    </ligand>
</feature>
<keyword evidence="5 15" id="KW-0004">4Fe-4S</keyword>
<dbReference type="STRING" id="740709.A10D4_05707"/>
<comment type="cofactor">
    <cofactor evidence="15 17">
        <name>[4Fe-4S] cluster</name>
        <dbReference type="ChEBI" id="CHEBI:49883"/>
    </cofactor>
    <text evidence="15 17">Binds 1 [4Fe-4S] cluster. The cluster is coordinated with 3 cysteines and an exchangeable S-adenosyl-L-methionine.</text>
</comment>
<evidence type="ECO:0000256" key="3">
    <source>
        <dbReference type="ARBA" id="ARBA00005493"/>
    </source>
</evidence>
<organism evidence="19 20">
    <name type="scientific">Idiomarina xiamenensis 10-D-4</name>
    <dbReference type="NCBI Taxonomy" id="740709"/>
    <lineage>
        <taxon>Bacteria</taxon>
        <taxon>Pseudomonadati</taxon>
        <taxon>Pseudomonadota</taxon>
        <taxon>Gammaproteobacteria</taxon>
        <taxon>Alteromonadales</taxon>
        <taxon>Idiomarinaceae</taxon>
        <taxon>Idiomarina</taxon>
    </lineage>
</organism>
<evidence type="ECO:0000256" key="15">
    <source>
        <dbReference type="PIRNR" id="PIRNR000167"/>
    </source>
</evidence>
<evidence type="ECO:0000256" key="13">
    <source>
        <dbReference type="ARBA" id="ARBA00024295"/>
    </source>
</evidence>
<dbReference type="InterPro" id="IPR007197">
    <property type="entry name" value="rSAM"/>
</dbReference>
<feature type="binding site" evidence="16">
    <location>
        <position position="113"/>
    </location>
    <ligand>
        <name>S-adenosyl-L-methionine</name>
        <dbReference type="ChEBI" id="CHEBI:59789"/>
        <label>1</label>
    </ligand>
</feature>
<feature type="binding site" evidence="16">
    <location>
        <position position="185"/>
    </location>
    <ligand>
        <name>S-adenosyl-L-methionine</name>
        <dbReference type="ChEBI" id="CHEBI:59789"/>
        <label>2</label>
    </ligand>
</feature>
<dbReference type="NCBIfam" id="TIGR00538">
    <property type="entry name" value="hemN"/>
    <property type="match status" value="1"/>
</dbReference>
<keyword evidence="8 15" id="KW-0479">Metal-binding</keyword>
<keyword evidence="12 15" id="KW-0627">Porphyrin biosynthesis</keyword>
<comment type="subunit">
    <text evidence="4">Monomer.</text>
</comment>
<evidence type="ECO:0000256" key="8">
    <source>
        <dbReference type="ARBA" id="ARBA00022723"/>
    </source>
</evidence>
<evidence type="ECO:0000256" key="4">
    <source>
        <dbReference type="ARBA" id="ARBA00011245"/>
    </source>
</evidence>
<feature type="domain" description="Radical SAM core" evidence="18">
    <location>
        <begin position="48"/>
        <end position="280"/>
    </location>
</feature>
<evidence type="ECO:0000259" key="18">
    <source>
        <dbReference type="PROSITE" id="PS51918"/>
    </source>
</evidence>
<feature type="binding site" evidence="16">
    <location>
        <position position="210"/>
    </location>
    <ligand>
        <name>S-adenosyl-L-methionine</name>
        <dbReference type="ChEBI" id="CHEBI:59789"/>
        <label>2</label>
    </ligand>
</feature>
<dbReference type="CDD" id="cd01335">
    <property type="entry name" value="Radical_SAM"/>
    <property type="match status" value="1"/>
</dbReference>
<evidence type="ECO:0000313" key="20">
    <source>
        <dbReference type="Proteomes" id="UP000014115"/>
    </source>
</evidence>
<dbReference type="InterPro" id="IPR010723">
    <property type="entry name" value="HemN_C"/>
</dbReference>
<evidence type="ECO:0000313" key="19">
    <source>
        <dbReference type="EMBL" id="EKE84539.1"/>
    </source>
</evidence>
<keyword evidence="10 15" id="KW-0408">Iron</keyword>
<dbReference type="RefSeq" id="WP_008488290.1">
    <property type="nucleotide sequence ID" value="NZ_AMRG01000005.1"/>
</dbReference>
<gene>
    <name evidence="19" type="ORF">A10D4_05707</name>
</gene>
<dbReference type="Gene3D" id="1.10.10.920">
    <property type="match status" value="1"/>
</dbReference>
<dbReference type="SMART" id="SM00729">
    <property type="entry name" value="Elp3"/>
    <property type="match status" value="1"/>
</dbReference>
<dbReference type="InterPro" id="IPR006638">
    <property type="entry name" value="Elp3/MiaA/NifB-like_rSAM"/>
</dbReference>
<keyword evidence="7 15" id="KW-0949">S-adenosyl-L-methionine</keyword>
<comment type="function">
    <text evidence="13">Involved in the heme biosynthesis. Catalyzes the anaerobic oxidative decarboxylation of propionate groups of rings A and B of coproporphyrinogen III to yield the vinyl groups in protoporphyrinogen IX.</text>
</comment>
<dbReference type="Pfam" id="PF04055">
    <property type="entry name" value="Radical_SAM"/>
    <property type="match status" value="1"/>
</dbReference>
<dbReference type="Proteomes" id="UP000014115">
    <property type="component" value="Unassembled WGS sequence"/>
</dbReference>
<dbReference type="InterPro" id="IPR004558">
    <property type="entry name" value="Coprogen_oxidase_HemN"/>
</dbReference>
<dbReference type="OrthoDB" id="9808022at2"/>
<evidence type="ECO:0000256" key="12">
    <source>
        <dbReference type="ARBA" id="ARBA00023244"/>
    </source>
</evidence>
<dbReference type="Pfam" id="PF06969">
    <property type="entry name" value="HemN_C"/>
    <property type="match status" value="1"/>
</dbReference>
<dbReference type="SFLD" id="SFLDS00029">
    <property type="entry name" value="Radical_SAM"/>
    <property type="match status" value="1"/>
</dbReference>
<feature type="binding site" evidence="17">
    <location>
        <position position="67"/>
    </location>
    <ligand>
        <name>[4Fe-4S] cluster</name>
        <dbReference type="ChEBI" id="CHEBI:49883"/>
        <note>4Fe-4S-S-AdoMet</note>
    </ligand>
</feature>
<feature type="binding site" evidence="16">
    <location>
        <position position="173"/>
    </location>
    <ligand>
        <name>S-adenosyl-L-methionine</name>
        <dbReference type="ChEBI" id="CHEBI:59789"/>
        <label>2</label>
    </ligand>
</feature>
<dbReference type="PIRSF" id="PIRSF000167">
    <property type="entry name" value="HemN"/>
    <property type="match status" value="1"/>
</dbReference>
<evidence type="ECO:0000256" key="11">
    <source>
        <dbReference type="ARBA" id="ARBA00023014"/>
    </source>
</evidence>
<evidence type="ECO:0000256" key="1">
    <source>
        <dbReference type="ARBA" id="ARBA00004496"/>
    </source>
</evidence>
<dbReference type="GO" id="GO:0046872">
    <property type="term" value="F:metal ion binding"/>
    <property type="evidence" value="ECO:0007669"/>
    <property type="project" value="UniProtKB-KW"/>
</dbReference>
<feature type="binding site" evidence="16">
    <location>
        <position position="57"/>
    </location>
    <ligand>
        <name>S-adenosyl-L-methionine</name>
        <dbReference type="ChEBI" id="CHEBI:59789"/>
        <label>1</label>
    </ligand>
</feature>
<feature type="binding site" evidence="17">
    <location>
        <position position="70"/>
    </location>
    <ligand>
        <name>[4Fe-4S] cluster</name>
        <dbReference type="ChEBI" id="CHEBI:49883"/>
        <note>4Fe-4S-S-AdoMet</note>
    </ligand>
</feature>
<dbReference type="Gene3D" id="3.80.30.20">
    <property type="entry name" value="tm_1862 like domain"/>
    <property type="match status" value="1"/>
</dbReference>
<dbReference type="SFLD" id="SFLDF00277">
    <property type="entry name" value="oxygen-independent_coproporphy"/>
    <property type="match status" value="1"/>
</dbReference>
<dbReference type="EMBL" id="AMRG01000005">
    <property type="protein sequence ID" value="EKE84539.1"/>
    <property type="molecule type" value="Genomic_DNA"/>
</dbReference>
<dbReference type="GO" id="GO:0004109">
    <property type="term" value="F:coproporphyrinogen oxidase activity"/>
    <property type="evidence" value="ECO:0007669"/>
    <property type="project" value="InterPro"/>
</dbReference>
<feature type="binding site" evidence="16">
    <location>
        <position position="330"/>
    </location>
    <ligand>
        <name>S-adenosyl-L-methionine</name>
        <dbReference type="ChEBI" id="CHEBI:59789"/>
        <label>1</label>
    </ligand>
</feature>
<dbReference type="InterPro" id="IPR023404">
    <property type="entry name" value="rSAM_horseshoe"/>
</dbReference>
<feature type="binding site" evidence="16">
    <location>
        <position position="146"/>
    </location>
    <ligand>
        <name>S-adenosyl-L-methionine</name>
        <dbReference type="ChEBI" id="CHEBI:59789"/>
        <label>1</label>
    </ligand>
</feature>
<proteinExistence type="inferred from homology"/>
<evidence type="ECO:0000256" key="7">
    <source>
        <dbReference type="ARBA" id="ARBA00022691"/>
    </source>
</evidence>
<comment type="subcellular location">
    <subcellularLocation>
        <location evidence="1 15">Cytoplasm</location>
    </subcellularLocation>
</comment>
<feature type="binding site" evidence="16">
    <location>
        <begin position="69"/>
        <end position="71"/>
    </location>
    <ligand>
        <name>S-adenosyl-L-methionine</name>
        <dbReference type="ChEBI" id="CHEBI:59789"/>
        <label>2</label>
    </ligand>
</feature>
<dbReference type="PROSITE" id="PS51918">
    <property type="entry name" value="RADICAL_SAM"/>
    <property type="match status" value="1"/>
</dbReference>
<accession>K2KPY9</accession>
<dbReference type="GO" id="GO:0006782">
    <property type="term" value="P:protoporphyrinogen IX biosynthetic process"/>
    <property type="evidence" value="ECO:0007669"/>
    <property type="project" value="UniProtKB-UniPathway"/>
</dbReference>
<dbReference type="InterPro" id="IPR058240">
    <property type="entry name" value="rSAM_sf"/>
</dbReference>
<keyword evidence="11 15" id="KW-0411">Iron-sulfur</keyword>
<comment type="catalytic activity">
    <reaction evidence="14 15">
        <text>coproporphyrinogen III + 2 S-adenosyl-L-methionine = protoporphyrinogen IX + 2 5'-deoxyadenosine + 2 L-methionine + 2 CO2</text>
        <dbReference type="Rhea" id="RHEA:15425"/>
        <dbReference type="ChEBI" id="CHEBI:16526"/>
        <dbReference type="ChEBI" id="CHEBI:17319"/>
        <dbReference type="ChEBI" id="CHEBI:57307"/>
        <dbReference type="ChEBI" id="CHEBI:57309"/>
        <dbReference type="ChEBI" id="CHEBI:57844"/>
        <dbReference type="ChEBI" id="CHEBI:59789"/>
        <dbReference type="EC" id="1.3.98.3"/>
    </reaction>
</comment>
<name>K2KPY9_9GAMM</name>
<feature type="binding site" evidence="16">
    <location>
        <begin position="114"/>
        <end position="115"/>
    </location>
    <ligand>
        <name>S-adenosyl-L-methionine</name>
        <dbReference type="ChEBI" id="CHEBI:59789"/>
        <label>2</label>
    </ligand>
</feature>
<dbReference type="EC" id="1.3.98.3" evidence="15"/>
<dbReference type="GO" id="GO:0051539">
    <property type="term" value="F:4 iron, 4 sulfur cluster binding"/>
    <property type="evidence" value="ECO:0007669"/>
    <property type="project" value="UniProtKB-KW"/>
</dbReference>
<evidence type="ECO:0000256" key="9">
    <source>
        <dbReference type="ARBA" id="ARBA00023002"/>
    </source>
</evidence>
<dbReference type="SFLD" id="SFLDG01065">
    <property type="entry name" value="anaerobic_coproporphyrinogen-I"/>
    <property type="match status" value="1"/>
</dbReference>
<evidence type="ECO:0000256" key="16">
    <source>
        <dbReference type="PIRSR" id="PIRSR000167-1"/>
    </source>
</evidence>
<evidence type="ECO:0000256" key="2">
    <source>
        <dbReference type="ARBA" id="ARBA00004785"/>
    </source>
</evidence>
<dbReference type="InterPro" id="IPR034505">
    <property type="entry name" value="Coproporphyrinogen-III_oxidase"/>
</dbReference>
<protein>
    <recommendedName>
        <fullName evidence="15">Coproporphyrinogen-III oxidase</fullName>
        <ecNumber evidence="15">1.3.98.3</ecNumber>
    </recommendedName>
</protein>
<dbReference type="PANTHER" id="PTHR13932:SF6">
    <property type="entry name" value="OXYGEN-INDEPENDENT COPROPORPHYRINOGEN III OXIDASE"/>
    <property type="match status" value="1"/>
</dbReference>
<dbReference type="GO" id="GO:0051989">
    <property type="term" value="F:coproporphyrinogen dehydrogenase activity"/>
    <property type="evidence" value="ECO:0007669"/>
    <property type="project" value="UniProtKB-EC"/>
</dbReference>
<comment type="pathway">
    <text evidence="2 15">Porphyrin-containing compound metabolism; protoporphyrin-IX biosynthesis; protoporphyrinogen-IX from coproporphyrinogen-III (AdoMet route): step 1/1.</text>
</comment>
<keyword evidence="20" id="KW-1185">Reference proteome</keyword>
<reference evidence="19 20" key="1">
    <citation type="journal article" date="2012" name="J. Bacteriol.">
        <title>Genome Sequence of Idiomarina xiamenensis Type Strain 10-D-4.</title>
        <authorList>
            <person name="Lai Q."/>
            <person name="Wang L."/>
            <person name="Wang W."/>
            <person name="Shao Z."/>
        </authorList>
    </citation>
    <scope>NUCLEOTIDE SEQUENCE [LARGE SCALE GENOMIC DNA]</scope>
    <source>
        <strain evidence="19 20">10-D-4</strain>
    </source>
</reference>
<evidence type="ECO:0000256" key="10">
    <source>
        <dbReference type="ARBA" id="ARBA00023004"/>
    </source>
</evidence>
<dbReference type="AlphaFoldDB" id="K2KPY9"/>
<sequence length="460" mass="51646">MLNPSSHITWQPQLIAKYNLNGPRYTSYPTALAMQTGFAAESAKAALRSSQQHLSLYLHVPFCQRLCYYCGCHKVISRHQHKADPYVDALLAEMRHYQALVADKRIIQVHLGGGTPTFLSEAQLSRLFTGLRQHFHISEDAEISVEIDPRSCTDEKLAHLRELGVNRVSFGVQDLDRRVQIAINRVQETDLIIHQFEQCRSLAFSSINADLIYGLPHQYPQSFAETLAGVIEMAPDRISLFSYAHLPQRFAAQRKIPDASLPSAQTKLQVQQMGIEAFVQAGYQFIGMDHFAKASDSLAQAQQAGRLQRNFQGYTTAGQDAMLGLGASSISQVNGVLWQNHKSLKDYSRAIADQQLPLTKGYVLSEDDRCRAALISQLICHFHLDIASFSHTWGLRGMRGFWQYFADAIARLDPFIDDGLVTASADRIEVTAAGRLWVRSICACFDAYLAEHRQRYSKVV</sequence>
<dbReference type="SUPFAM" id="SSF102114">
    <property type="entry name" value="Radical SAM enzymes"/>
    <property type="match status" value="1"/>
</dbReference>
<dbReference type="PATRIC" id="fig|740709.3.peg.1166"/>
<keyword evidence="6 15" id="KW-0963">Cytoplasm</keyword>
<keyword evidence="9 15" id="KW-0560">Oxidoreductase</keyword>